<feature type="compositionally biased region" description="Acidic residues" evidence="1">
    <location>
        <begin position="786"/>
        <end position="806"/>
    </location>
</feature>
<protein>
    <submittedName>
        <fullName evidence="2">Transposase</fullName>
    </submittedName>
</protein>
<evidence type="ECO:0000313" key="2">
    <source>
        <dbReference type="EMBL" id="EAR93699.1"/>
    </source>
</evidence>
<feature type="region of interest" description="Disordered" evidence="1">
    <location>
        <begin position="750"/>
        <end position="846"/>
    </location>
</feature>
<feature type="compositionally biased region" description="Acidic residues" evidence="1">
    <location>
        <begin position="623"/>
        <end position="662"/>
    </location>
</feature>
<accession>Q23AY5</accession>
<feature type="region of interest" description="Disordered" evidence="1">
    <location>
        <begin position="335"/>
        <end position="363"/>
    </location>
</feature>
<feature type="compositionally biased region" description="Polar residues" evidence="1">
    <location>
        <begin position="335"/>
        <end position="345"/>
    </location>
</feature>
<reference evidence="3" key="1">
    <citation type="journal article" date="2006" name="PLoS Biol.">
        <title>Macronuclear genome sequence of the ciliate Tetrahymena thermophila, a model eukaryote.</title>
        <authorList>
            <person name="Eisen J.A."/>
            <person name="Coyne R.S."/>
            <person name="Wu M."/>
            <person name="Wu D."/>
            <person name="Thiagarajan M."/>
            <person name="Wortman J.R."/>
            <person name="Badger J.H."/>
            <person name="Ren Q."/>
            <person name="Amedeo P."/>
            <person name="Jones K.M."/>
            <person name="Tallon L.J."/>
            <person name="Delcher A.L."/>
            <person name="Salzberg S.L."/>
            <person name="Silva J.C."/>
            <person name="Haas B.J."/>
            <person name="Majoros W.H."/>
            <person name="Farzad M."/>
            <person name="Carlton J.M."/>
            <person name="Smith R.K. Jr."/>
            <person name="Garg J."/>
            <person name="Pearlman R.E."/>
            <person name="Karrer K.M."/>
            <person name="Sun L."/>
            <person name="Manning G."/>
            <person name="Elde N.C."/>
            <person name="Turkewitz A.P."/>
            <person name="Asai D.J."/>
            <person name="Wilkes D.E."/>
            <person name="Wang Y."/>
            <person name="Cai H."/>
            <person name="Collins K."/>
            <person name="Stewart B.A."/>
            <person name="Lee S.R."/>
            <person name="Wilamowska K."/>
            <person name="Weinberg Z."/>
            <person name="Ruzzo W.L."/>
            <person name="Wloga D."/>
            <person name="Gaertig J."/>
            <person name="Frankel J."/>
            <person name="Tsao C.-C."/>
            <person name="Gorovsky M.A."/>
            <person name="Keeling P.J."/>
            <person name="Waller R.F."/>
            <person name="Patron N.J."/>
            <person name="Cherry J.M."/>
            <person name="Stover N.A."/>
            <person name="Krieger C.J."/>
            <person name="del Toro C."/>
            <person name="Ryder H.F."/>
            <person name="Williamson S.C."/>
            <person name="Barbeau R.A."/>
            <person name="Hamilton E.P."/>
            <person name="Orias E."/>
        </authorList>
    </citation>
    <scope>NUCLEOTIDE SEQUENCE [LARGE SCALE GENOMIC DNA]</scope>
    <source>
        <strain evidence="3">SB210</strain>
    </source>
</reference>
<feature type="compositionally biased region" description="Low complexity" evidence="1">
    <location>
        <begin position="713"/>
        <end position="729"/>
    </location>
</feature>
<feature type="compositionally biased region" description="Polar residues" evidence="1">
    <location>
        <begin position="674"/>
        <end position="701"/>
    </location>
</feature>
<feature type="region of interest" description="Disordered" evidence="1">
    <location>
        <begin position="621"/>
        <end position="729"/>
    </location>
</feature>
<feature type="compositionally biased region" description="Polar residues" evidence="1">
    <location>
        <begin position="828"/>
        <end position="846"/>
    </location>
</feature>
<feature type="compositionally biased region" description="Low complexity" evidence="1">
    <location>
        <begin position="918"/>
        <end position="939"/>
    </location>
</feature>
<dbReference type="Proteomes" id="UP000009168">
    <property type="component" value="Unassembled WGS sequence"/>
</dbReference>
<dbReference type="KEGG" id="tet:TTHERM_00653920"/>
<dbReference type="InterPro" id="IPR016641">
    <property type="entry name" value="EGD2/NACA0like"/>
</dbReference>
<sequence>MSSEQSNLANTQTSLKVIDNHSELKQLKNSNQSLNSVKNQNSQVHLQQDIEKKSHVEGTSNGDKKLFSDIQNQSSNNSIERGGEKHHHQNSSQNQLKHQHHINYMRNEYDYYFGNNSYISFCKNHSTKEATKICLHAGCALTREICDYCEKQQPHASHPQSIVDAKKFFVDVELGLKQFRMNSPLMNASEMLEQARQFILRHFQSMKNMLVEKSHKLVTMLALIEQTESAKRTPMKTYELERFIRDVMDIFQIHKSGKLESHYSLQLLDQDIIKEEISSVLFMIRDLENVVRDLHDDFAKALKFGDYGYYAGLERHSNHGGKHQIQNQESKQNNNYSNQAFNQSNHGHHEGREHSKSVSDHASKSQNFNAFQGNASVFGQAAINQPSSYPHNYDNLQYSKNNYSQLGQKDNSAIKTQGNQKVWGQQQFHPSSYNIQADIENIEGSSNHNQKKNTTNQVTTIGSANLIPQTEFNADVLMDPAFLKRPRGRPKGSKCKRKGKYKGKYTDEEKLQILSEVGKSKSVQVIAEKYSIQNSLIRYWARQLKYELDPQTVSSRRPYRTFSREKKKVIVNEAIKRRDIVTVAQEYDVNAQVLKRWILKSAQGILQSQEMRQMMNAVPNIAGDEEDDNSGDDSDLHSDEEDDDSDDDEEDDDDEDEDEMADEQNQNRDEQFFGRQNNRIQDNDSSNNQFKHGKKTNSPSQKPIKKQMEPHENNTNNNSNSFNNLYSQNEAKQKDEVLIEDIEVKYEENNTQELKNRQDQQINQSNMQSQNQQKEKDVRKRRKQEEDESEEDDSEEEDESDEEEGDYSSSANAPSKKLKTEASKGENNKQNISPNQQNGQSNKNRSNMNIIDANINDILNSDILKTVGLKNLDLSMDTQAQSEQLLLMQKKIEEELLKMKQQQMEAKLKKEKSDQKKQLNIIHQKQNQQNQQQPQQISK</sequence>
<feature type="compositionally biased region" description="Low complexity" evidence="1">
    <location>
        <begin position="759"/>
        <end position="772"/>
    </location>
</feature>
<evidence type="ECO:0000256" key="1">
    <source>
        <dbReference type="SAM" id="MobiDB-lite"/>
    </source>
</evidence>
<dbReference type="GeneID" id="7825433"/>
<evidence type="ECO:0000313" key="3">
    <source>
        <dbReference type="Proteomes" id="UP000009168"/>
    </source>
</evidence>
<dbReference type="PANTHER" id="PTHR21713">
    <property type="entry name" value="NASCENT POLYPEPTIDE ASSOCIATED COMPLEX ALPHA SUBUNIT-RELATED"/>
    <property type="match status" value="1"/>
</dbReference>
<dbReference type="AlphaFoldDB" id="Q23AY5"/>
<dbReference type="HOGENOM" id="CLU_312510_0_0_1"/>
<organism evidence="2 3">
    <name type="scientific">Tetrahymena thermophila (strain SB210)</name>
    <dbReference type="NCBI Taxonomy" id="312017"/>
    <lineage>
        <taxon>Eukaryota</taxon>
        <taxon>Sar</taxon>
        <taxon>Alveolata</taxon>
        <taxon>Ciliophora</taxon>
        <taxon>Intramacronucleata</taxon>
        <taxon>Oligohymenophorea</taxon>
        <taxon>Hymenostomatida</taxon>
        <taxon>Tetrahymenina</taxon>
        <taxon>Tetrahymenidae</taxon>
        <taxon>Tetrahymena</taxon>
    </lineage>
</organism>
<dbReference type="RefSeq" id="XP_001013944.1">
    <property type="nucleotide sequence ID" value="XM_001013944.3"/>
</dbReference>
<feature type="region of interest" description="Disordered" evidence="1">
    <location>
        <begin position="74"/>
        <end position="97"/>
    </location>
</feature>
<keyword evidence="3" id="KW-1185">Reference proteome</keyword>
<feature type="compositionally biased region" description="Basic and acidic residues" evidence="1">
    <location>
        <begin position="347"/>
        <end position="363"/>
    </location>
</feature>
<feature type="compositionally biased region" description="Basic and acidic residues" evidence="1">
    <location>
        <begin position="906"/>
        <end position="917"/>
    </location>
</feature>
<feature type="region of interest" description="Disordered" evidence="1">
    <location>
        <begin position="902"/>
        <end position="939"/>
    </location>
</feature>
<proteinExistence type="predicted"/>
<dbReference type="GO" id="GO:0005854">
    <property type="term" value="C:nascent polypeptide-associated complex"/>
    <property type="evidence" value="ECO:0007669"/>
    <property type="project" value="InterPro"/>
</dbReference>
<gene>
    <name evidence="2" type="ORF">TTHERM_00653920</name>
</gene>
<feature type="compositionally biased region" description="Basic and acidic residues" evidence="1">
    <location>
        <begin position="818"/>
        <end position="827"/>
    </location>
</feature>
<dbReference type="InParanoid" id="Q23AY5"/>
<name>Q23AY5_TETTS</name>
<dbReference type="EMBL" id="GG662720">
    <property type="protein sequence ID" value="EAR93699.1"/>
    <property type="molecule type" value="Genomic_DNA"/>
</dbReference>